<dbReference type="CDD" id="cd03110">
    <property type="entry name" value="SIMIBI_bact_arch"/>
    <property type="match status" value="1"/>
</dbReference>
<evidence type="ECO:0000259" key="4">
    <source>
        <dbReference type="PROSITE" id="PS51379"/>
    </source>
</evidence>
<dbReference type="Proteomes" id="UP000245423">
    <property type="component" value="Chromosome 1"/>
</dbReference>
<dbReference type="GO" id="GO:0051536">
    <property type="term" value="F:iron-sulfur cluster binding"/>
    <property type="evidence" value="ECO:0007669"/>
    <property type="project" value="UniProtKB-KW"/>
</dbReference>
<dbReference type="InterPro" id="IPR002586">
    <property type="entry name" value="CobQ/CobB/MinD/ParA_Nub-bd_dom"/>
</dbReference>
<dbReference type="PROSITE" id="PS00198">
    <property type="entry name" value="4FE4S_FER_1"/>
    <property type="match status" value="1"/>
</dbReference>
<sequence length="284" mass="31175">MKLGIISGKGGTGKTTIAISIAELEKGSISIDADVDASNMFLYYDGEDIDKEYFSGSEIAQVDSNICTQCGQCNQVCKFDAIDMGKVNPLKCEGCGACQIICPVDAINLVEQKTADIYETQTPIGKIFRADMEIGGDGSGLLVSRLRKKAEKHESKSGVTILDGSPGIGCAVIASITNNDLVLIVTEPTKSGKEDFIRVHQLTEHFGIDSIVCINKYDINEDMSLEIENYCKEEEIPVVGKIPFDEEIVESINSLKPIIYYEDSKANLAIREMWKTIKEKYINF</sequence>
<dbReference type="OrthoDB" id="9813995at2"/>
<evidence type="ECO:0000256" key="1">
    <source>
        <dbReference type="ARBA" id="ARBA00022723"/>
    </source>
</evidence>
<dbReference type="InterPro" id="IPR027417">
    <property type="entry name" value="P-loop_NTPase"/>
</dbReference>
<organism evidence="5 6">
    <name type="scientific">[Clostridium] ultunense Esp</name>
    <dbReference type="NCBI Taxonomy" id="1288971"/>
    <lineage>
        <taxon>Bacteria</taxon>
        <taxon>Bacillati</taxon>
        <taxon>Bacillota</taxon>
        <taxon>Tissierellia</taxon>
        <taxon>Tissierellales</taxon>
        <taxon>Tepidimicrobiaceae</taxon>
        <taxon>Schnuerera</taxon>
    </lineage>
</organism>
<keyword evidence="6" id="KW-1185">Reference proteome</keyword>
<dbReference type="PANTHER" id="PTHR43534">
    <property type="entry name" value="MIND SUPERFAMILY P-LOOP ATPASE CONTAINING AN INSERTED FERREDOXIN DOMAIN"/>
    <property type="match status" value="1"/>
</dbReference>
<dbReference type="InterPro" id="IPR017900">
    <property type="entry name" value="4Fe4S_Fe_S_CS"/>
</dbReference>
<dbReference type="HOGENOM" id="CLU_067767_1_0_9"/>
<keyword evidence="2" id="KW-0408">Iron</keyword>
<dbReference type="Gene3D" id="3.30.70.20">
    <property type="match status" value="1"/>
</dbReference>
<feature type="domain" description="4Fe-4S ferredoxin-type" evidence="4">
    <location>
        <begin position="58"/>
        <end position="82"/>
    </location>
</feature>
<dbReference type="RefSeq" id="WP_005587829.1">
    <property type="nucleotide sequence ID" value="NZ_LT669839.1"/>
</dbReference>
<reference evidence="5 6" key="1">
    <citation type="submission" date="2016-11" db="EMBL/GenBank/DDBJ databases">
        <authorList>
            <person name="Manzoor S."/>
        </authorList>
    </citation>
    <scope>NUCLEOTIDE SEQUENCE [LARGE SCALE GENOMIC DNA]</scope>
    <source>
        <strain evidence="5">Clostridium ultunense strain Esp</strain>
    </source>
</reference>
<dbReference type="PROSITE" id="PS51379">
    <property type="entry name" value="4FE4S_FER_2"/>
    <property type="match status" value="2"/>
</dbReference>
<dbReference type="AlphaFoldDB" id="M1ZFK5"/>
<proteinExistence type="predicted"/>
<dbReference type="Gene3D" id="3.40.50.300">
    <property type="entry name" value="P-loop containing nucleotide triphosphate hydrolases"/>
    <property type="match status" value="1"/>
</dbReference>
<accession>M1ZFK5</accession>
<keyword evidence="3" id="KW-0411">Iron-sulfur</keyword>
<evidence type="ECO:0000256" key="3">
    <source>
        <dbReference type="ARBA" id="ARBA00023014"/>
    </source>
</evidence>
<gene>
    <name evidence="5" type="ORF">CUESP1_0741</name>
</gene>
<name>M1ZFK5_9FIRM</name>
<dbReference type="Pfam" id="PF00037">
    <property type="entry name" value="Fer4"/>
    <property type="match status" value="2"/>
</dbReference>
<dbReference type="SUPFAM" id="SSF54862">
    <property type="entry name" value="4Fe-4S ferredoxins"/>
    <property type="match status" value="1"/>
</dbReference>
<dbReference type="PANTHER" id="PTHR43534:SF1">
    <property type="entry name" value="4FE-4S CLUSTER CONTAINING PARA FAMILY ATPASE PROTEIN"/>
    <property type="match status" value="1"/>
</dbReference>
<evidence type="ECO:0000313" key="5">
    <source>
        <dbReference type="EMBL" id="SHD76122.1"/>
    </source>
</evidence>
<dbReference type="EMBL" id="LT669839">
    <property type="protein sequence ID" value="SHD76122.1"/>
    <property type="molecule type" value="Genomic_DNA"/>
</dbReference>
<dbReference type="Pfam" id="PF01656">
    <property type="entry name" value="CbiA"/>
    <property type="match status" value="1"/>
</dbReference>
<evidence type="ECO:0000256" key="2">
    <source>
        <dbReference type="ARBA" id="ARBA00023004"/>
    </source>
</evidence>
<dbReference type="GO" id="GO:0046872">
    <property type="term" value="F:metal ion binding"/>
    <property type="evidence" value="ECO:0007669"/>
    <property type="project" value="UniProtKB-KW"/>
</dbReference>
<dbReference type="InterPro" id="IPR017896">
    <property type="entry name" value="4Fe4S_Fe-S-bd"/>
</dbReference>
<keyword evidence="1" id="KW-0479">Metal-binding</keyword>
<dbReference type="SUPFAM" id="SSF52540">
    <property type="entry name" value="P-loop containing nucleoside triphosphate hydrolases"/>
    <property type="match status" value="1"/>
</dbReference>
<protein>
    <submittedName>
        <fullName evidence="5">MinD superfamily P-loop ATPase containing an inserted ferredoxin domain</fullName>
    </submittedName>
</protein>
<feature type="domain" description="4Fe-4S ferredoxin-type" evidence="4">
    <location>
        <begin position="83"/>
        <end position="112"/>
    </location>
</feature>
<evidence type="ECO:0000313" key="6">
    <source>
        <dbReference type="Proteomes" id="UP000245423"/>
    </source>
</evidence>